<dbReference type="Proteomes" id="UP001281761">
    <property type="component" value="Unassembled WGS sequence"/>
</dbReference>
<name>A0ABQ9YD69_9EUKA</name>
<organism evidence="1 2">
    <name type="scientific">Blattamonas nauphoetae</name>
    <dbReference type="NCBI Taxonomy" id="2049346"/>
    <lineage>
        <taxon>Eukaryota</taxon>
        <taxon>Metamonada</taxon>
        <taxon>Preaxostyla</taxon>
        <taxon>Oxymonadida</taxon>
        <taxon>Blattamonas</taxon>
    </lineage>
</organism>
<proteinExistence type="predicted"/>
<protein>
    <submittedName>
        <fullName evidence="1">Uncharacterized protein</fullName>
    </submittedName>
</protein>
<evidence type="ECO:0000313" key="1">
    <source>
        <dbReference type="EMBL" id="KAK2961665.1"/>
    </source>
</evidence>
<evidence type="ECO:0000313" key="2">
    <source>
        <dbReference type="Proteomes" id="UP001281761"/>
    </source>
</evidence>
<dbReference type="EMBL" id="JARBJD010000015">
    <property type="protein sequence ID" value="KAK2961665.1"/>
    <property type="molecule type" value="Genomic_DNA"/>
</dbReference>
<comment type="caution">
    <text evidence="1">The sequence shown here is derived from an EMBL/GenBank/DDBJ whole genome shotgun (WGS) entry which is preliminary data.</text>
</comment>
<accession>A0ABQ9YD69</accession>
<reference evidence="1 2" key="1">
    <citation type="journal article" date="2022" name="bioRxiv">
        <title>Genomics of Preaxostyla Flagellates Illuminates Evolutionary Transitions and the Path Towards Mitochondrial Loss.</title>
        <authorList>
            <person name="Novak L.V.F."/>
            <person name="Treitli S.C."/>
            <person name="Pyrih J."/>
            <person name="Halakuc P."/>
            <person name="Pipaliya S.V."/>
            <person name="Vacek V."/>
            <person name="Brzon O."/>
            <person name="Soukal P."/>
            <person name="Eme L."/>
            <person name="Dacks J.B."/>
            <person name="Karnkowska A."/>
            <person name="Elias M."/>
            <person name="Hampl V."/>
        </authorList>
    </citation>
    <scope>NUCLEOTIDE SEQUENCE [LARGE SCALE GENOMIC DNA]</scope>
    <source>
        <strain evidence="1">NAU3</strain>
        <tissue evidence="1">Gut</tissue>
    </source>
</reference>
<keyword evidence="2" id="KW-1185">Reference proteome</keyword>
<sequence length="163" mass="17905">MEEETIALNSSNDALSNGSQELHSTVNYFQEQFLVFDPNSKLSFAEKSKIYCSLVALVNAEHPFDNALQDRAVRFLKSLEPKWNESDLAANLVTYLVPSSVGSPSGFVESISTLGSSPHSTVVAAALSFLKDTTFCSSIEIRCRLVESDRILNLLSTVQPRTL</sequence>
<gene>
    <name evidence="1" type="ORF">BLNAU_3463</name>
</gene>